<evidence type="ECO:0000256" key="3">
    <source>
        <dbReference type="ARBA" id="ARBA00022989"/>
    </source>
</evidence>
<protein>
    <submittedName>
        <fullName evidence="6">MBOAT family protein</fullName>
    </submittedName>
</protein>
<dbReference type="EMBL" id="CP036426">
    <property type="protein sequence ID" value="QDV35938.1"/>
    <property type="molecule type" value="Genomic_DNA"/>
</dbReference>
<evidence type="ECO:0000256" key="1">
    <source>
        <dbReference type="ARBA" id="ARBA00004141"/>
    </source>
</evidence>
<dbReference type="Pfam" id="PF03062">
    <property type="entry name" value="MBOAT"/>
    <property type="match status" value="1"/>
</dbReference>
<name>A0A518H548_9BACT</name>
<feature type="transmembrane region" description="Helical" evidence="5">
    <location>
        <begin position="250"/>
        <end position="268"/>
    </location>
</feature>
<dbReference type="GO" id="GO:0008374">
    <property type="term" value="F:O-acyltransferase activity"/>
    <property type="evidence" value="ECO:0007669"/>
    <property type="project" value="InterPro"/>
</dbReference>
<dbReference type="InterPro" id="IPR004299">
    <property type="entry name" value="MBOAT_fam"/>
</dbReference>
<dbReference type="KEGG" id="tpla:ElP_38470"/>
<accession>A0A518H548</accession>
<evidence type="ECO:0000313" key="7">
    <source>
        <dbReference type="Proteomes" id="UP000317835"/>
    </source>
</evidence>
<keyword evidence="3 5" id="KW-1133">Transmembrane helix</keyword>
<feature type="transmembrane region" description="Helical" evidence="5">
    <location>
        <begin position="224"/>
        <end position="244"/>
    </location>
</feature>
<feature type="transmembrane region" description="Helical" evidence="5">
    <location>
        <begin position="275"/>
        <end position="301"/>
    </location>
</feature>
<evidence type="ECO:0000313" key="6">
    <source>
        <dbReference type="EMBL" id="QDV35938.1"/>
    </source>
</evidence>
<dbReference type="PANTHER" id="PTHR31595">
    <property type="entry name" value="LONG-CHAIN-ALCOHOL O-FATTY-ACYLTRANSFERASE 3-RELATED"/>
    <property type="match status" value="1"/>
</dbReference>
<feature type="transmembrane region" description="Helical" evidence="5">
    <location>
        <begin position="30"/>
        <end position="49"/>
    </location>
</feature>
<keyword evidence="2 5" id="KW-0812">Transmembrane</keyword>
<dbReference type="AlphaFoldDB" id="A0A518H548"/>
<reference evidence="6 7" key="1">
    <citation type="submission" date="2019-02" db="EMBL/GenBank/DDBJ databases">
        <title>Deep-cultivation of Planctomycetes and their phenomic and genomic characterization uncovers novel biology.</title>
        <authorList>
            <person name="Wiegand S."/>
            <person name="Jogler M."/>
            <person name="Boedeker C."/>
            <person name="Pinto D."/>
            <person name="Vollmers J."/>
            <person name="Rivas-Marin E."/>
            <person name="Kohn T."/>
            <person name="Peeters S.H."/>
            <person name="Heuer A."/>
            <person name="Rast P."/>
            <person name="Oberbeckmann S."/>
            <person name="Bunk B."/>
            <person name="Jeske O."/>
            <person name="Meyerdierks A."/>
            <person name="Storesund J.E."/>
            <person name="Kallscheuer N."/>
            <person name="Luecker S."/>
            <person name="Lage O.M."/>
            <person name="Pohl T."/>
            <person name="Merkel B.J."/>
            <person name="Hornburger P."/>
            <person name="Mueller R.-W."/>
            <person name="Bruemmer F."/>
            <person name="Labrenz M."/>
            <person name="Spormann A.M."/>
            <person name="Op den Camp H."/>
            <person name="Overmann J."/>
            <person name="Amann R."/>
            <person name="Jetten M.S.M."/>
            <person name="Mascher T."/>
            <person name="Medema M.H."/>
            <person name="Devos D.P."/>
            <person name="Kaster A.-K."/>
            <person name="Ovreas L."/>
            <person name="Rohde M."/>
            <person name="Galperin M.Y."/>
            <person name="Jogler C."/>
        </authorList>
    </citation>
    <scope>NUCLEOTIDE SEQUENCE [LARGE SCALE GENOMIC DNA]</scope>
    <source>
        <strain evidence="6 7">ElP</strain>
    </source>
</reference>
<sequence>MNILSLLASLGAGFLIASLYYPAMGLGPRARTGVLVVVLAGVLAAPWIVPAEHRLLRFLASIAAVTFGVKVYDHHVGASLGHRPGFVRFEASLPNGLALVDRRPDPGPRPSAEEDRGRLLPSAVRLSVGLAAMASAFLFEWRGIPFLVEHAVKVTAFFLVLVPTSRLLTSALRLLGVRGIDPMANPFASRTPADFWRRYNRPVNHFFRADVFGRLDGRTAPIRATLAVFAVSAIIHEYVFLAPVGRVQGYQLAFFGLQGGAVAATWAVRPRGASIIPWVISTFAFNVATGVLFFASIAQVVPFYERGLPAWLAPGDDGVDDRSIGRNQSENSSSTAFLRTALATRAEASTGAIAAIARA</sequence>
<dbReference type="InterPro" id="IPR044851">
    <property type="entry name" value="Wax_synthase"/>
</dbReference>
<dbReference type="Proteomes" id="UP000317835">
    <property type="component" value="Chromosome"/>
</dbReference>
<dbReference type="GO" id="GO:0016020">
    <property type="term" value="C:membrane"/>
    <property type="evidence" value="ECO:0007669"/>
    <property type="project" value="UniProtKB-SubCell"/>
</dbReference>
<dbReference type="GO" id="GO:0006629">
    <property type="term" value="P:lipid metabolic process"/>
    <property type="evidence" value="ECO:0007669"/>
    <property type="project" value="InterPro"/>
</dbReference>
<evidence type="ECO:0000256" key="2">
    <source>
        <dbReference type="ARBA" id="ARBA00022692"/>
    </source>
</evidence>
<dbReference type="PANTHER" id="PTHR31595:SF57">
    <property type="entry name" value="OS04G0481900 PROTEIN"/>
    <property type="match status" value="1"/>
</dbReference>
<keyword evidence="4 5" id="KW-0472">Membrane</keyword>
<proteinExistence type="predicted"/>
<gene>
    <name evidence="6" type="ORF">ElP_38470</name>
</gene>
<evidence type="ECO:0000256" key="5">
    <source>
        <dbReference type="SAM" id="Phobius"/>
    </source>
</evidence>
<evidence type="ECO:0000256" key="4">
    <source>
        <dbReference type="ARBA" id="ARBA00023136"/>
    </source>
</evidence>
<comment type="subcellular location">
    <subcellularLocation>
        <location evidence="1">Membrane</location>
        <topology evidence="1">Multi-pass membrane protein</topology>
    </subcellularLocation>
</comment>
<organism evidence="6 7">
    <name type="scientific">Tautonia plasticadhaerens</name>
    <dbReference type="NCBI Taxonomy" id="2527974"/>
    <lineage>
        <taxon>Bacteria</taxon>
        <taxon>Pseudomonadati</taxon>
        <taxon>Planctomycetota</taxon>
        <taxon>Planctomycetia</taxon>
        <taxon>Isosphaerales</taxon>
        <taxon>Isosphaeraceae</taxon>
        <taxon>Tautonia</taxon>
    </lineage>
</organism>
<keyword evidence="7" id="KW-1185">Reference proteome</keyword>
<feature type="transmembrane region" description="Helical" evidence="5">
    <location>
        <begin position="6"/>
        <end position="23"/>
    </location>
</feature>